<evidence type="ECO:0000256" key="16">
    <source>
        <dbReference type="ARBA" id="ARBA00030566"/>
    </source>
</evidence>
<evidence type="ECO:0000313" key="17">
    <source>
        <dbReference type="EMBL" id="KAF9966802.1"/>
    </source>
</evidence>
<keyword evidence="13" id="KW-0539">Nucleus</keyword>
<keyword evidence="10" id="KW-0498">Mitosis</keyword>
<keyword evidence="8" id="KW-0132">Cell division</keyword>
<dbReference type="Pfam" id="PF08649">
    <property type="entry name" value="DASH_Dad1"/>
    <property type="match status" value="1"/>
</dbReference>
<keyword evidence="14" id="KW-0131">Cell cycle</keyword>
<evidence type="ECO:0000256" key="1">
    <source>
        <dbReference type="ARBA" id="ARBA00004123"/>
    </source>
</evidence>
<protein>
    <recommendedName>
        <fullName evidence="5">DASH complex subunit DAD1</fullName>
    </recommendedName>
    <alternativeName>
        <fullName evidence="16">Outer kinetochore protein DAD1</fullName>
    </alternativeName>
</protein>
<dbReference type="InterPro" id="IPR013958">
    <property type="entry name" value="DASH_Dad1"/>
</dbReference>
<dbReference type="GO" id="GO:0044732">
    <property type="term" value="C:mitotic spindle pole body"/>
    <property type="evidence" value="ECO:0007669"/>
    <property type="project" value="TreeGrafter"/>
</dbReference>
<dbReference type="GO" id="GO:0042729">
    <property type="term" value="C:DASH complex"/>
    <property type="evidence" value="ECO:0007669"/>
    <property type="project" value="InterPro"/>
</dbReference>
<keyword evidence="15" id="KW-0137">Centromere</keyword>
<evidence type="ECO:0000256" key="7">
    <source>
        <dbReference type="ARBA" id="ARBA00022490"/>
    </source>
</evidence>
<evidence type="ECO:0000256" key="10">
    <source>
        <dbReference type="ARBA" id="ARBA00022776"/>
    </source>
</evidence>
<dbReference type="Proteomes" id="UP000738359">
    <property type="component" value="Unassembled WGS sequence"/>
</dbReference>
<dbReference type="GO" id="GO:0051010">
    <property type="term" value="F:microtubule plus-end binding"/>
    <property type="evidence" value="ECO:0007669"/>
    <property type="project" value="TreeGrafter"/>
</dbReference>
<evidence type="ECO:0000256" key="6">
    <source>
        <dbReference type="ARBA" id="ARBA00022454"/>
    </source>
</evidence>
<name>A0A9P6JCB1_MORAP</name>
<comment type="similarity">
    <text evidence="4">Belongs to the DASH complex DAD1 family.</text>
</comment>
<evidence type="ECO:0000256" key="3">
    <source>
        <dbReference type="ARBA" id="ARBA00004629"/>
    </source>
</evidence>
<proteinExistence type="inferred from homology"/>
<keyword evidence="7" id="KW-0963">Cytoplasm</keyword>
<evidence type="ECO:0000256" key="14">
    <source>
        <dbReference type="ARBA" id="ARBA00023306"/>
    </source>
</evidence>
<evidence type="ECO:0000256" key="13">
    <source>
        <dbReference type="ARBA" id="ARBA00023242"/>
    </source>
</evidence>
<evidence type="ECO:0000256" key="9">
    <source>
        <dbReference type="ARBA" id="ARBA00022701"/>
    </source>
</evidence>
<evidence type="ECO:0000256" key="4">
    <source>
        <dbReference type="ARBA" id="ARBA00010146"/>
    </source>
</evidence>
<evidence type="ECO:0000256" key="15">
    <source>
        <dbReference type="ARBA" id="ARBA00023328"/>
    </source>
</evidence>
<comment type="caution">
    <text evidence="17">The sequence shown here is derived from an EMBL/GenBank/DDBJ whole genome shotgun (WGS) entry which is preliminary data.</text>
</comment>
<keyword evidence="11" id="KW-0995">Kinetochore</keyword>
<dbReference type="PANTHER" id="PTHR28025:SF1">
    <property type="entry name" value="DASH COMPLEX SUBUNIT DAD1"/>
    <property type="match status" value="1"/>
</dbReference>
<dbReference type="EMBL" id="JAAAHY010000126">
    <property type="protein sequence ID" value="KAF9966802.1"/>
    <property type="molecule type" value="Genomic_DNA"/>
</dbReference>
<keyword evidence="6" id="KW-0158">Chromosome</keyword>
<comment type="subcellular location">
    <subcellularLocation>
        <location evidence="3">Chromosome</location>
        <location evidence="3">Centromere</location>
        <location evidence="3">Kinetochore</location>
    </subcellularLocation>
    <subcellularLocation>
        <location evidence="2">Cytoplasm</location>
        <location evidence="2">Cytoskeleton</location>
        <location evidence="2">Spindle</location>
    </subcellularLocation>
    <subcellularLocation>
        <location evidence="1">Nucleus</location>
    </subcellularLocation>
</comment>
<dbReference type="GO" id="GO:0005876">
    <property type="term" value="C:spindle microtubule"/>
    <property type="evidence" value="ECO:0007669"/>
    <property type="project" value="TreeGrafter"/>
</dbReference>
<accession>A0A9P6JCB1</accession>
<evidence type="ECO:0000256" key="12">
    <source>
        <dbReference type="ARBA" id="ARBA00023212"/>
    </source>
</evidence>
<dbReference type="AlphaFoldDB" id="A0A9P6JCB1"/>
<keyword evidence="9" id="KW-0493">Microtubule</keyword>
<keyword evidence="12" id="KW-0206">Cytoskeleton</keyword>
<reference evidence="17" key="1">
    <citation type="journal article" date="2020" name="Fungal Divers.">
        <title>Resolving the Mortierellaceae phylogeny through synthesis of multi-gene phylogenetics and phylogenomics.</title>
        <authorList>
            <person name="Vandepol N."/>
            <person name="Liber J."/>
            <person name="Desiro A."/>
            <person name="Na H."/>
            <person name="Kennedy M."/>
            <person name="Barry K."/>
            <person name="Grigoriev I.V."/>
            <person name="Miller A.N."/>
            <person name="O'Donnell K."/>
            <person name="Stajich J.E."/>
            <person name="Bonito G."/>
        </authorList>
    </citation>
    <scope>NUCLEOTIDE SEQUENCE</scope>
    <source>
        <strain evidence="17">CK1249</strain>
    </source>
</reference>
<evidence type="ECO:0000256" key="11">
    <source>
        <dbReference type="ARBA" id="ARBA00022838"/>
    </source>
</evidence>
<dbReference type="PANTHER" id="PTHR28025">
    <property type="entry name" value="DASH COMPLEX SUBUNIT DAD1"/>
    <property type="match status" value="1"/>
</dbReference>
<dbReference type="GO" id="GO:0051301">
    <property type="term" value="P:cell division"/>
    <property type="evidence" value="ECO:0007669"/>
    <property type="project" value="UniProtKB-KW"/>
</dbReference>
<evidence type="ECO:0000313" key="18">
    <source>
        <dbReference type="Proteomes" id="UP000738359"/>
    </source>
</evidence>
<organism evidence="17 18">
    <name type="scientific">Mortierella alpina</name>
    <name type="common">Oleaginous fungus</name>
    <name type="synonym">Mortierella renispora</name>
    <dbReference type="NCBI Taxonomy" id="64518"/>
    <lineage>
        <taxon>Eukaryota</taxon>
        <taxon>Fungi</taxon>
        <taxon>Fungi incertae sedis</taxon>
        <taxon>Mucoromycota</taxon>
        <taxon>Mortierellomycotina</taxon>
        <taxon>Mortierellomycetes</taxon>
        <taxon>Mortierellales</taxon>
        <taxon>Mortierellaceae</taxon>
        <taxon>Mortierella</taxon>
    </lineage>
</organism>
<gene>
    <name evidence="17" type="ORF">BGZ70_001216</name>
</gene>
<evidence type="ECO:0000256" key="2">
    <source>
        <dbReference type="ARBA" id="ARBA00004186"/>
    </source>
</evidence>
<sequence>MAVTQASSSAAGEPSAFATERARLVTDIKLEMGHMVANINILQRNLETIVNIGSEFEQLAHLWKHFHASAFQNAEDELYQSQDTE</sequence>
<evidence type="ECO:0000256" key="5">
    <source>
        <dbReference type="ARBA" id="ARBA00020261"/>
    </source>
</evidence>
<keyword evidence="18" id="KW-1185">Reference proteome</keyword>
<dbReference type="OrthoDB" id="5566853at2759"/>
<evidence type="ECO:0000256" key="8">
    <source>
        <dbReference type="ARBA" id="ARBA00022618"/>
    </source>
</evidence>
<dbReference type="GO" id="GO:0072686">
    <property type="term" value="C:mitotic spindle"/>
    <property type="evidence" value="ECO:0007669"/>
    <property type="project" value="InterPro"/>
</dbReference>